<dbReference type="EMBL" id="CAJJDN010000041">
    <property type="protein sequence ID" value="CAD8080697.1"/>
    <property type="molecule type" value="Genomic_DNA"/>
</dbReference>
<sequence>MDFKKSFNDSLEKMHRQTQQYTFLIKKKQQKLLEQEQQLNYFVDILQSELYSKDDRNRLN</sequence>
<proteinExistence type="predicted"/>
<protein>
    <submittedName>
        <fullName evidence="1">Uncharacterized protein</fullName>
    </submittedName>
</protein>
<gene>
    <name evidence="1" type="ORF">PSON_ATCC_30995.1.T0410007</name>
</gene>
<dbReference type="Proteomes" id="UP000692954">
    <property type="component" value="Unassembled WGS sequence"/>
</dbReference>
<evidence type="ECO:0000313" key="1">
    <source>
        <dbReference type="EMBL" id="CAD8080697.1"/>
    </source>
</evidence>
<accession>A0A8S1MJ40</accession>
<organism evidence="1 2">
    <name type="scientific">Paramecium sonneborni</name>
    <dbReference type="NCBI Taxonomy" id="65129"/>
    <lineage>
        <taxon>Eukaryota</taxon>
        <taxon>Sar</taxon>
        <taxon>Alveolata</taxon>
        <taxon>Ciliophora</taxon>
        <taxon>Intramacronucleata</taxon>
        <taxon>Oligohymenophorea</taxon>
        <taxon>Peniculida</taxon>
        <taxon>Parameciidae</taxon>
        <taxon>Paramecium</taxon>
    </lineage>
</organism>
<dbReference type="AlphaFoldDB" id="A0A8S1MJ40"/>
<comment type="caution">
    <text evidence="1">The sequence shown here is derived from an EMBL/GenBank/DDBJ whole genome shotgun (WGS) entry which is preliminary data.</text>
</comment>
<evidence type="ECO:0000313" key="2">
    <source>
        <dbReference type="Proteomes" id="UP000692954"/>
    </source>
</evidence>
<reference evidence="1" key="1">
    <citation type="submission" date="2021-01" db="EMBL/GenBank/DDBJ databases">
        <authorList>
            <consortium name="Genoscope - CEA"/>
            <person name="William W."/>
        </authorList>
    </citation>
    <scope>NUCLEOTIDE SEQUENCE</scope>
</reference>
<keyword evidence="2" id="KW-1185">Reference proteome</keyword>
<name>A0A8S1MJ40_9CILI</name>